<dbReference type="EMBL" id="RRCT01000001">
    <property type="protein sequence ID" value="RQW76113.1"/>
    <property type="molecule type" value="Genomic_DNA"/>
</dbReference>
<accession>A0A3N9UJB6</accession>
<feature type="region of interest" description="Disordered" evidence="1">
    <location>
        <begin position="140"/>
        <end position="169"/>
    </location>
</feature>
<gene>
    <name evidence="2" type="ORF">EBB45_00740</name>
</gene>
<evidence type="ECO:0000313" key="2">
    <source>
        <dbReference type="EMBL" id="RQW76113.1"/>
    </source>
</evidence>
<comment type="caution">
    <text evidence="2">The sequence shown here is derived from an EMBL/GenBank/DDBJ whole genome shotgun (WGS) entry which is preliminary data.</text>
</comment>
<keyword evidence="3" id="KW-1185">Reference proteome</keyword>
<protein>
    <recommendedName>
        <fullName evidence="4">Spore coat protein</fullName>
    </recommendedName>
</protein>
<feature type="compositionally biased region" description="Low complexity" evidence="1">
    <location>
        <begin position="146"/>
        <end position="160"/>
    </location>
</feature>
<sequence length="169" mass="19571">MNSEMLQSFEGQVIQVDRHGPHTVVGKLLYVGDDFFVLLTKKDGVVFFQTHHVKSVTTDSKDPMEFDVYVDEDFEFHKGKKFKDICGHLIHHWVKINPEKIEGVLDGVCDDYVTIIKNKEIIYVNLFHIRNMNYGLMAPEEDNENEGNSGNSNNNNNNSGRSRRRRRNN</sequence>
<reference evidence="2 3" key="1">
    <citation type="journal article" date="2013" name="J. Microbiol.">
        <title>Lysinibacillus chungkukjangi sp. nov., isolated from Chungkukjang, Korean fermented soybean food.</title>
        <authorList>
            <person name="Kim S.J."/>
            <person name="Jang Y.H."/>
            <person name="Hamada M."/>
            <person name="Ahn J.H."/>
            <person name="Weon H.Y."/>
            <person name="Suzuki K."/>
            <person name="Whang K.S."/>
            <person name="Kwon S.W."/>
        </authorList>
    </citation>
    <scope>NUCLEOTIDE SEQUENCE [LARGE SCALE GENOMIC DNA]</scope>
    <source>
        <strain evidence="2 3">MCCC 1A12701</strain>
    </source>
</reference>
<evidence type="ECO:0000256" key="1">
    <source>
        <dbReference type="SAM" id="MobiDB-lite"/>
    </source>
</evidence>
<organism evidence="2 3">
    <name type="scientific">Lysinibacillus composti</name>
    <dbReference type="NCBI Taxonomy" id="720633"/>
    <lineage>
        <taxon>Bacteria</taxon>
        <taxon>Bacillati</taxon>
        <taxon>Bacillota</taxon>
        <taxon>Bacilli</taxon>
        <taxon>Bacillales</taxon>
        <taxon>Bacillaceae</taxon>
        <taxon>Lysinibacillus</taxon>
    </lineage>
</organism>
<dbReference type="OrthoDB" id="2452727at2"/>
<dbReference type="RefSeq" id="WP_124761627.1">
    <property type="nucleotide sequence ID" value="NZ_JAFBDY010000001.1"/>
</dbReference>
<evidence type="ECO:0000313" key="3">
    <source>
        <dbReference type="Proteomes" id="UP000274033"/>
    </source>
</evidence>
<name>A0A3N9UJB6_9BACI</name>
<dbReference type="AlphaFoldDB" id="A0A3N9UJB6"/>
<dbReference type="Proteomes" id="UP000274033">
    <property type="component" value="Unassembled WGS sequence"/>
</dbReference>
<evidence type="ECO:0008006" key="4">
    <source>
        <dbReference type="Google" id="ProtNLM"/>
    </source>
</evidence>
<proteinExistence type="predicted"/>